<dbReference type="eggNOG" id="COG2070">
    <property type="taxonomic scope" value="Bacteria"/>
</dbReference>
<dbReference type="AlphaFoldDB" id="C2KU88"/>
<dbReference type="InterPro" id="IPR004136">
    <property type="entry name" value="NMO"/>
</dbReference>
<dbReference type="Pfam" id="PF03060">
    <property type="entry name" value="NMO"/>
    <property type="match status" value="2"/>
</dbReference>
<keyword evidence="4" id="KW-0288">FMN</keyword>
<dbReference type="InterPro" id="IPR013785">
    <property type="entry name" value="Aldolase_TIM"/>
</dbReference>
<keyword evidence="5" id="KW-0560">Oxidoreductase</keyword>
<keyword evidence="3" id="KW-0285">Flavoprotein</keyword>
<dbReference type="CDD" id="cd04730">
    <property type="entry name" value="NPD_like"/>
    <property type="match status" value="1"/>
</dbReference>
<comment type="function">
    <text evidence="1">Nitronate monooxygenase that uses molecular oxygen to catalyze the oxidative denitrification of alkyl nitronates. Acts on propionate 3-nitronate (P3N), the presumed physiological substrate. Probably functions in the detoxification of P3N, a metabolic poison produced by plants and fungi as a defense mechanism.</text>
</comment>
<protein>
    <recommendedName>
        <fullName evidence="2">Probable nitronate monooxygenase</fullName>
    </recommendedName>
</protein>
<dbReference type="HOGENOM" id="CLU_038732_1_1_9"/>
<dbReference type="GO" id="GO:0018580">
    <property type="term" value="F:nitronate monooxygenase activity"/>
    <property type="evidence" value="ECO:0007669"/>
    <property type="project" value="InterPro"/>
</dbReference>
<reference evidence="6 7" key="1">
    <citation type="submission" date="2009-04" db="EMBL/GenBank/DDBJ databases">
        <authorList>
            <person name="Qin X."/>
            <person name="Bachman B."/>
            <person name="Battles P."/>
            <person name="Bell A."/>
            <person name="Bess C."/>
            <person name="Bickham C."/>
            <person name="Chaboub L."/>
            <person name="Chen D."/>
            <person name="Coyle M."/>
            <person name="Deiros D.R."/>
            <person name="Dinh H."/>
            <person name="Forbes L."/>
            <person name="Fowler G."/>
            <person name="Francisco L."/>
            <person name="Fu Q."/>
            <person name="Gubbala S."/>
            <person name="Hale W."/>
            <person name="Han Y."/>
            <person name="Hemphill L."/>
            <person name="Highlander S.K."/>
            <person name="Hirani K."/>
            <person name="Hogues M."/>
            <person name="Jackson L."/>
            <person name="Jakkamsetti A."/>
            <person name="Javaid M."/>
            <person name="Jiang H."/>
            <person name="Korchina V."/>
            <person name="Kovar C."/>
            <person name="Lara F."/>
            <person name="Lee S."/>
            <person name="Mata R."/>
            <person name="Mathew T."/>
            <person name="Moen C."/>
            <person name="Morales K."/>
            <person name="Munidasa M."/>
            <person name="Nazareth L."/>
            <person name="Ngo R."/>
            <person name="Nguyen L."/>
            <person name="Okwuonu G."/>
            <person name="Ongeri F."/>
            <person name="Patil S."/>
            <person name="Petrosino J."/>
            <person name="Pham C."/>
            <person name="Pham P."/>
            <person name="Pu L.-L."/>
            <person name="Puazo M."/>
            <person name="Raj R."/>
            <person name="Reid J."/>
            <person name="Rouhana J."/>
            <person name="Saada N."/>
            <person name="Shang Y."/>
            <person name="Simmons D."/>
            <person name="Thornton R."/>
            <person name="Warren J."/>
            <person name="Weissenberger G."/>
            <person name="Zhang J."/>
            <person name="Zhang L."/>
            <person name="Zhou C."/>
            <person name="Zhu D."/>
            <person name="Muzny D."/>
            <person name="Worley K."/>
            <person name="Gibbs R."/>
        </authorList>
    </citation>
    <scope>NUCLEOTIDE SEQUENCE [LARGE SCALE GENOMIC DNA]</scope>
    <source>
        <strain evidence="6 7">F0268</strain>
    </source>
</reference>
<dbReference type="FunCoup" id="C2KU88">
    <property type="interactions" value="226"/>
</dbReference>
<proteinExistence type="predicted"/>
<dbReference type="Proteomes" id="UP000004121">
    <property type="component" value="Unassembled WGS sequence"/>
</dbReference>
<evidence type="ECO:0000313" key="7">
    <source>
        <dbReference type="Proteomes" id="UP000004121"/>
    </source>
</evidence>
<dbReference type="SUPFAM" id="SSF51412">
    <property type="entry name" value="Inosine monophosphate dehydrogenase (IMPDH)"/>
    <property type="match status" value="1"/>
</dbReference>
<dbReference type="Gene3D" id="3.20.20.70">
    <property type="entry name" value="Aldolase class I"/>
    <property type="match status" value="1"/>
</dbReference>
<evidence type="ECO:0000256" key="4">
    <source>
        <dbReference type="ARBA" id="ARBA00022643"/>
    </source>
</evidence>
<feature type="non-terminal residue" evidence="6">
    <location>
        <position position="1"/>
    </location>
</feature>
<sequence>SVRKSVEKVKEIKGEIMTGLQEMLGIRYPIIQGGMANIATGAFAAACSDAGALGLIGTGGIREAEGLRKEIHILRERTDKPFGVNLMLMNPETDKMVEICIEEKVPVVTTGAGNPGIYMEAFKAAGIKVIPVVPAPILAKRLEKLGADAVIAEGCESGGHIGEMTTMTLVPQTVDAVSIPVIAAGGVADNRQMQAVLTLGACGAQIGTALLAAEECPIHENYKEAVLKASGSDTIVTGRIAGVPVRVLKNQMSREYLSQEKAGADKMELEKFTLGSLRRAVFDGDTKTGSLMAGQTCGQVTKIRPVAEILADICRGIPGIS</sequence>
<organism evidence="6 7">
    <name type="scientific">Oribacterium sinus F0268</name>
    <dbReference type="NCBI Taxonomy" id="585501"/>
    <lineage>
        <taxon>Bacteria</taxon>
        <taxon>Bacillati</taxon>
        <taxon>Bacillota</taxon>
        <taxon>Clostridia</taxon>
        <taxon>Lachnospirales</taxon>
        <taxon>Lachnospiraceae</taxon>
        <taxon>Oribacterium</taxon>
    </lineage>
</organism>
<dbReference type="STRING" id="585501.HMPREF6123_0057"/>
<evidence type="ECO:0000256" key="5">
    <source>
        <dbReference type="ARBA" id="ARBA00023002"/>
    </source>
</evidence>
<dbReference type="PANTHER" id="PTHR32332">
    <property type="entry name" value="2-NITROPROPANE DIOXYGENASE"/>
    <property type="match status" value="1"/>
</dbReference>
<dbReference type="PANTHER" id="PTHR32332:SF20">
    <property type="entry name" value="2-NITROPROPANE DIOXYGENASE-LIKE PROTEIN"/>
    <property type="match status" value="1"/>
</dbReference>
<comment type="caution">
    <text evidence="6">The sequence shown here is derived from an EMBL/GenBank/DDBJ whole genome shotgun (WGS) entry which is preliminary data.</text>
</comment>
<evidence type="ECO:0000256" key="2">
    <source>
        <dbReference type="ARBA" id="ARBA00013457"/>
    </source>
</evidence>
<evidence type="ECO:0000313" key="6">
    <source>
        <dbReference type="EMBL" id="EEJ52682.1"/>
    </source>
</evidence>
<accession>C2KU88</accession>
<evidence type="ECO:0000256" key="1">
    <source>
        <dbReference type="ARBA" id="ARBA00003535"/>
    </source>
</evidence>
<keyword evidence="7" id="KW-1185">Reference proteome</keyword>
<name>C2KU88_9FIRM</name>
<dbReference type="InParanoid" id="C2KU88"/>
<gene>
    <name evidence="6" type="ORF">HMPREF6123_0057</name>
</gene>
<evidence type="ECO:0000256" key="3">
    <source>
        <dbReference type="ARBA" id="ARBA00022630"/>
    </source>
</evidence>
<dbReference type="EMBL" id="ACKX01000008">
    <property type="protein sequence ID" value="EEJ52682.1"/>
    <property type="molecule type" value="Genomic_DNA"/>
</dbReference>